<organism evidence="3 4">
    <name type="scientific">Prevotella melaninogenica</name>
    <dbReference type="NCBI Taxonomy" id="28132"/>
    <lineage>
        <taxon>Bacteria</taxon>
        <taxon>Pseudomonadati</taxon>
        <taxon>Bacteroidota</taxon>
        <taxon>Bacteroidia</taxon>
        <taxon>Bacteroidales</taxon>
        <taxon>Prevotellaceae</taxon>
        <taxon>Prevotella</taxon>
    </lineage>
</organism>
<dbReference type="AlphaFoldDB" id="A0A250KK13"/>
<protein>
    <submittedName>
        <fullName evidence="3">Uncharacterized protein</fullName>
    </submittedName>
</protein>
<feature type="coiled-coil region" evidence="1">
    <location>
        <begin position="289"/>
        <end position="316"/>
    </location>
</feature>
<reference evidence="3 4" key="1">
    <citation type="submission" date="2017-05" db="EMBL/GenBank/DDBJ databases">
        <title>whole genome sequence of Prevotella melaninogenica GAI 07411.</title>
        <authorList>
            <person name="Kondo Y."/>
            <person name="Hoshino T."/>
        </authorList>
    </citation>
    <scope>NUCLEOTIDE SEQUENCE [LARGE SCALE GENOMIC DNA]</scope>
    <source>
        <strain evidence="3 4">GAI 07411</strain>
    </source>
</reference>
<dbReference type="Proteomes" id="UP000267517">
    <property type="component" value="Chromosome II"/>
</dbReference>
<gene>
    <name evidence="2" type="ORF">PMEL_200550</name>
    <name evidence="3" type="ORF">PMEL_200587</name>
</gene>
<evidence type="ECO:0000313" key="2">
    <source>
        <dbReference type="EMBL" id="BBA30023.1"/>
    </source>
</evidence>
<dbReference type="OrthoDB" id="1435947at2"/>
<evidence type="ECO:0000256" key="1">
    <source>
        <dbReference type="SAM" id="Coils"/>
    </source>
</evidence>
<keyword evidence="1" id="KW-0175">Coiled coil</keyword>
<evidence type="ECO:0000313" key="3">
    <source>
        <dbReference type="EMBL" id="BBA30059.1"/>
    </source>
</evidence>
<dbReference type="RefSeq" id="WP_145985365.1">
    <property type="nucleotide sequence ID" value="NZ_AP018050.1"/>
</dbReference>
<proteinExistence type="predicted"/>
<dbReference type="EMBL" id="AP018050">
    <property type="protein sequence ID" value="BBA30059.1"/>
    <property type="molecule type" value="Genomic_DNA"/>
</dbReference>
<accession>A0A250KK13</accession>
<name>A0A250KK13_9BACT</name>
<dbReference type="EMBL" id="AP018050">
    <property type="protein sequence ID" value="BBA30023.1"/>
    <property type="molecule type" value="Genomic_DNA"/>
</dbReference>
<evidence type="ECO:0000313" key="4">
    <source>
        <dbReference type="Proteomes" id="UP000267517"/>
    </source>
</evidence>
<sequence>MILYCVILVIASIGCTNIESNQGGEVVKDETRNFFKALTLNVPAIASTQLIPTGKTRASNAKDSINTSNYVTLHADFPEDATEIQKKLLKYVRTVQDVSDFHRITAADFSIVPNMQSGENDIIVSTVEIKNVLNPMLGVSRGYLLEQDITEEELNQIIAETGASDEDVILVAMILGNQDIQRAELQVSKNERQTFNFLATPCYAKDNFAKQSNLKVIFDCALEAIGADIFTNVVAFANAKWSKVVIKKNFKIVAKRALGPVGVGIAVAEFGWCIYRHGNTDCSIYASPEMVKQLENNTIEEKLRELEKQQEVKKRKQ</sequence>